<reference evidence="3 4" key="1">
    <citation type="journal article" date="2007" name="Science">
        <title>The Chlamydomonas genome reveals the evolution of key animal and plant functions.</title>
        <authorList>
            <person name="Merchant S.S."/>
            <person name="Prochnik S.E."/>
            <person name="Vallon O."/>
            <person name="Harris E.H."/>
            <person name="Karpowicz S.J."/>
            <person name="Witman G.B."/>
            <person name="Terry A."/>
            <person name="Salamov A."/>
            <person name="Fritz-Laylin L.K."/>
            <person name="Marechal-Drouard L."/>
            <person name="Marshall W.F."/>
            <person name="Qu L.H."/>
            <person name="Nelson D.R."/>
            <person name="Sanderfoot A.A."/>
            <person name="Spalding M.H."/>
            <person name="Kapitonov V.V."/>
            <person name="Ren Q."/>
            <person name="Ferris P."/>
            <person name="Lindquist E."/>
            <person name="Shapiro H."/>
            <person name="Lucas S.M."/>
            <person name="Grimwood J."/>
            <person name="Schmutz J."/>
            <person name="Cardol P."/>
            <person name="Cerutti H."/>
            <person name="Chanfreau G."/>
            <person name="Chen C.L."/>
            <person name="Cognat V."/>
            <person name="Croft M.T."/>
            <person name="Dent R."/>
            <person name="Dutcher S."/>
            <person name="Fernandez E."/>
            <person name="Fukuzawa H."/>
            <person name="Gonzalez-Ballester D."/>
            <person name="Gonzalez-Halphen D."/>
            <person name="Hallmann A."/>
            <person name="Hanikenne M."/>
            <person name="Hippler M."/>
            <person name="Inwood W."/>
            <person name="Jabbari K."/>
            <person name="Kalanon M."/>
            <person name="Kuras R."/>
            <person name="Lefebvre P.A."/>
            <person name="Lemaire S.D."/>
            <person name="Lobanov A.V."/>
            <person name="Lohr M."/>
            <person name="Manuell A."/>
            <person name="Meier I."/>
            <person name="Mets L."/>
            <person name="Mittag M."/>
            <person name="Mittelmeier T."/>
            <person name="Moroney J.V."/>
            <person name="Moseley J."/>
            <person name="Napoli C."/>
            <person name="Nedelcu A.M."/>
            <person name="Niyogi K."/>
            <person name="Novoselov S.V."/>
            <person name="Paulsen I.T."/>
            <person name="Pazour G."/>
            <person name="Purton S."/>
            <person name="Ral J.P."/>
            <person name="Riano-Pachon D.M."/>
            <person name="Riekhof W."/>
            <person name="Rymarquis L."/>
            <person name="Schroda M."/>
            <person name="Stern D."/>
            <person name="Umen J."/>
            <person name="Willows R."/>
            <person name="Wilson N."/>
            <person name="Zimmer S.L."/>
            <person name="Allmer J."/>
            <person name="Balk J."/>
            <person name="Bisova K."/>
            <person name="Chen C.J."/>
            <person name="Elias M."/>
            <person name="Gendler K."/>
            <person name="Hauser C."/>
            <person name="Lamb M.R."/>
            <person name="Ledford H."/>
            <person name="Long J.C."/>
            <person name="Minagawa J."/>
            <person name="Page M.D."/>
            <person name="Pan J."/>
            <person name="Pootakham W."/>
            <person name="Roje S."/>
            <person name="Rose A."/>
            <person name="Stahlberg E."/>
            <person name="Terauchi A.M."/>
            <person name="Yang P."/>
            <person name="Ball S."/>
            <person name="Bowler C."/>
            <person name="Dieckmann C.L."/>
            <person name="Gladyshev V.N."/>
            <person name="Green P."/>
            <person name="Jorgensen R."/>
            <person name="Mayfield S."/>
            <person name="Mueller-Roeber B."/>
            <person name="Rajamani S."/>
            <person name="Sayre R.T."/>
            <person name="Brokstein P."/>
            <person name="Dubchak I."/>
            <person name="Goodstein D."/>
            <person name="Hornick L."/>
            <person name="Huang Y.W."/>
            <person name="Jhaveri J."/>
            <person name="Luo Y."/>
            <person name="Martinez D."/>
            <person name="Ngau W.C."/>
            <person name="Otillar B."/>
            <person name="Poliakov A."/>
            <person name="Porter A."/>
            <person name="Szajkowski L."/>
            <person name="Werner G."/>
            <person name="Zhou K."/>
            <person name="Grigoriev I.V."/>
            <person name="Rokhsar D.S."/>
            <person name="Grossman A.R."/>
        </authorList>
    </citation>
    <scope>NUCLEOTIDE SEQUENCE [LARGE SCALE GENOMIC DNA]</scope>
    <source>
        <strain evidence="4">CC-503</strain>
    </source>
</reference>
<reference evidence="5" key="2">
    <citation type="journal article" date="2019" name="Protein Sci.">
        <title>Variation in assembly stoichiometry in non-metazoan homologs of the hub domain of Ca&lt;sup&gt;2+&lt;/sup&gt; /calmodulin-dependent protein kinase II.</title>
        <authorList>
            <person name="McSpadden E.D."/>
            <person name="Xia Z."/>
            <person name="Chi C.C."/>
            <person name="Susa A.C."/>
            <person name="Shah N.H."/>
            <person name="Gee C.L."/>
            <person name="Williams E.R."/>
            <person name="Kuriyan J."/>
        </authorList>
    </citation>
    <scope>X-RAY CRYSTALLOGRAPHY (3.00 ANGSTROMS) OF 45-178</scope>
</reference>
<dbReference type="KEGG" id="cre:CHLRE_07g327350v5"/>
<dbReference type="ExpressionAtlas" id="A0A2K3DJN8">
    <property type="expression patterns" value="baseline"/>
</dbReference>
<dbReference type="Gene3D" id="3.10.450.50">
    <property type="match status" value="1"/>
</dbReference>
<dbReference type="InParanoid" id="A0A2K3DJN8"/>
<feature type="domain" description="Calcium/calmodulin-dependent protein kinase II association-domain" evidence="2">
    <location>
        <begin position="48"/>
        <end position="175"/>
    </location>
</feature>
<dbReference type="OrthoDB" id="442176at2759"/>
<dbReference type="RefSeq" id="XP_001690470.2">
    <property type="nucleotide sequence ID" value="XM_001690418.2"/>
</dbReference>
<evidence type="ECO:0000313" key="3">
    <source>
        <dbReference type="EMBL" id="PNW80728.1"/>
    </source>
</evidence>
<sequence length="178" mass="19806">MLSRTFYNFQAQPTFRRSVPVAASKRPAQTTPGFNLPDRSSRKKMSAAAEVLARNQELLTAIAAGNYEKYATMCDPSMTCFEPEAVGHLVEGLDFHKYYFTMPSAPPAPDAPKPHVLNTMASPHVRMVGDSCAVVSYIRLTQKMVNGAPVTVQAEETRVWEKKDGGWIHVHMHRSLVK</sequence>
<dbReference type="Gramene" id="PNW80728">
    <property type="protein sequence ID" value="PNW80728"/>
    <property type="gene ID" value="CHLRE_07g327350v5"/>
</dbReference>
<dbReference type="GO" id="GO:0005516">
    <property type="term" value="F:calmodulin binding"/>
    <property type="evidence" value="ECO:0007669"/>
    <property type="project" value="InterPro"/>
</dbReference>
<evidence type="ECO:0000313" key="4">
    <source>
        <dbReference type="Proteomes" id="UP000006906"/>
    </source>
</evidence>
<gene>
    <name evidence="3" type="ORF">CHLRE_07g327350v5</name>
</gene>
<dbReference type="InterPro" id="IPR013543">
    <property type="entry name" value="Ca/CaM-dep_prot_kinase-assoc"/>
</dbReference>
<dbReference type="PDBsum" id="6OF9"/>
<protein>
    <recommendedName>
        <fullName evidence="2">Calcium/calmodulin-dependent protein kinase II association-domain domain-containing protein</fullName>
    </recommendedName>
</protein>
<dbReference type="EMBL" id="CM008968">
    <property type="protein sequence ID" value="PNW80728.1"/>
    <property type="molecule type" value="Genomic_DNA"/>
</dbReference>
<feature type="region of interest" description="Disordered" evidence="1">
    <location>
        <begin position="22"/>
        <end position="42"/>
    </location>
</feature>
<evidence type="ECO:0007829" key="5">
    <source>
        <dbReference type="PDB" id="6OF9"/>
    </source>
</evidence>
<accession>A0A2K3DJN8</accession>
<name>A0A2K3DJN8_CHLRE</name>
<dbReference type="Pfam" id="PF08332">
    <property type="entry name" value="CaMKII_AD"/>
    <property type="match status" value="1"/>
</dbReference>
<proteinExistence type="evidence at protein level"/>
<dbReference type="GO" id="GO:0004683">
    <property type="term" value="F:calcium/calmodulin-dependent protein kinase activity"/>
    <property type="evidence" value="ECO:0007669"/>
    <property type="project" value="InterPro"/>
</dbReference>
<dbReference type="SMR" id="A0A2K3DJN8"/>
<dbReference type="InterPro" id="IPR032710">
    <property type="entry name" value="NTF2-like_dom_sf"/>
</dbReference>
<dbReference type="OMA" id="SITCFEP"/>
<keyword evidence="5" id="KW-0002">3D-structure</keyword>
<dbReference type="GeneID" id="5716232"/>
<keyword evidence="4" id="KW-1185">Reference proteome</keyword>
<dbReference type="SUPFAM" id="SSF54427">
    <property type="entry name" value="NTF2-like"/>
    <property type="match status" value="1"/>
</dbReference>
<dbReference type="STRING" id="3055.A0A2K3DJN8"/>
<evidence type="ECO:0000256" key="1">
    <source>
        <dbReference type="SAM" id="MobiDB-lite"/>
    </source>
</evidence>
<dbReference type="PDB" id="6OF9">
    <property type="method" value="X-ray"/>
    <property type="resolution" value="3.00 A"/>
    <property type="chains" value="A/B/C/D/E/F/G/H/I=45-178"/>
</dbReference>
<dbReference type="AlphaFoldDB" id="A0A2K3DJN8"/>
<evidence type="ECO:0000259" key="2">
    <source>
        <dbReference type="Pfam" id="PF08332"/>
    </source>
</evidence>
<organism evidence="3 4">
    <name type="scientific">Chlamydomonas reinhardtii</name>
    <name type="common">Chlamydomonas smithii</name>
    <dbReference type="NCBI Taxonomy" id="3055"/>
    <lineage>
        <taxon>Eukaryota</taxon>
        <taxon>Viridiplantae</taxon>
        <taxon>Chlorophyta</taxon>
        <taxon>core chlorophytes</taxon>
        <taxon>Chlorophyceae</taxon>
        <taxon>CS clade</taxon>
        <taxon>Chlamydomonadales</taxon>
        <taxon>Chlamydomonadaceae</taxon>
        <taxon>Chlamydomonas</taxon>
    </lineage>
</organism>
<dbReference type="Proteomes" id="UP000006906">
    <property type="component" value="Chromosome 7"/>
</dbReference>
<dbReference type="PaxDb" id="3055-EDP05729"/>